<gene>
    <name evidence="3" type="ORF">DFR29_11460</name>
</gene>
<dbReference type="PROSITE" id="PS51318">
    <property type="entry name" value="TAT"/>
    <property type="match status" value="1"/>
</dbReference>
<evidence type="ECO:0000256" key="1">
    <source>
        <dbReference type="ARBA" id="ARBA00022729"/>
    </source>
</evidence>
<dbReference type="InterPro" id="IPR010869">
    <property type="entry name" value="DUF1501"/>
</dbReference>
<dbReference type="RefSeq" id="WP_133820498.1">
    <property type="nucleotide sequence ID" value="NZ_SNZH01000014.1"/>
</dbReference>
<dbReference type="InterPro" id="IPR006311">
    <property type="entry name" value="TAT_signal"/>
</dbReference>
<name>A0A4R6YQA3_9GAMM</name>
<dbReference type="PANTHER" id="PTHR43737">
    <property type="entry name" value="BLL7424 PROTEIN"/>
    <property type="match status" value="1"/>
</dbReference>
<reference evidence="3 4" key="1">
    <citation type="submission" date="2019-03" db="EMBL/GenBank/DDBJ databases">
        <title>Genomic Encyclopedia of Type Strains, Phase IV (KMG-IV): sequencing the most valuable type-strain genomes for metagenomic binning, comparative biology and taxonomic classification.</title>
        <authorList>
            <person name="Goeker M."/>
        </authorList>
    </citation>
    <scope>NUCLEOTIDE SEQUENCE [LARGE SCALE GENOMIC DNA]</scope>
    <source>
        <strain evidence="3 4">DSM 21667</strain>
    </source>
</reference>
<sequence length="495" mass="52623">MKHSEQNRRQFLKALGATLCAGGASALLPQLKLMGSALAASTAPVPNYRALVCVYLSGGNDSWNMLLPYDTARHATYATARSGIYNATTNAGGLGIDRAALTSQFQINDSAGSGQYAVNPGNANYAGGMSDVATIYRANKLAFIANCGTLLRPITKTEYNSSPTLRPPQLYSHNDQENLWHLARTSLANEGWGGLVADKVRLNNLNQALSPCISLAGSNRFEVGQDTFPYQMSSGGLTGLANIYNAANSTGGTYGSQRAGALDLLLADTSNTSLLTKEYARTFKRGRDLYDLVNSALTAADGSGNVTTVFPTGNSLADQLKMVARMIKISREGNGQIQHQRQIYYVRFGGFDLHDNLMSTATNGHGALLNRVSQAMGAFWAALGELGAQNEVTTFTMSEFARTLSSNGNGSDHAWGGVQMVMGGAVNGGRLYGTFPDQALNNAISFTRGQTIPSTSVDQVAATLARWMGVTSTNDLNAIFPNLPNFPTNNLGFMA</sequence>
<evidence type="ECO:0000256" key="2">
    <source>
        <dbReference type="SAM" id="SignalP"/>
    </source>
</evidence>
<comment type="caution">
    <text evidence="3">The sequence shown here is derived from an EMBL/GenBank/DDBJ whole genome shotgun (WGS) entry which is preliminary data.</text>
</comment>
<protein>
    <submittedName>
        <fullName evidence="3">Secreted protein</fullName>
    </submittedName>
</protein>
<dbReference type="PANTHER" id="PTHR43737:SF1">
    <property type="entry name" value="DUF1501 DOMAIN-CONTAINING PROTEIN"/>
    <property type="match status" value="1"/>
</dbReference>
<proteinExistence type="predicted"/>
<feature type="signal peptide" evidence="2">
    <location>
        <begin position="1"/>
        <end position="39"/>
    </location>
</feature>
<dbReference type="AlphaFoldDB" id="A0A4R6YQA3"/>
<dbReference type="Proteomes" id="UP000295293">
    <property type="component" value="Unassembled WGS sequence"/>
</dbReference>
<dbReference type="EMBL" id="SNZH01000014">
    <property type="protein sequence ID" value="TDR40008.1"/>
    <property type="molecule type" value="Genomic_DNA"/>
</dbReference>
<dbReference type="Pfam" id="PF07394">
    <property type="entry name" value="DUF1501"/>
    <property type="match status" value="1"/>
</dbReference>
<keyword evidence="1 2" id="KW-0732">Signal</keyword>
<accession>A0A4R6YQA3</accession>
<dbReference type="InterPro" id="IPR019546">
    <property type="entry name" value="TAT_signal_bac_arc"/>
</dbReference>
<dbReference type="NCBIfam" id="TIGR01409">
    <property type="entry name" value="TAT_signal_seq"/>
    <property type="match status" value="1"/>
</dbReference>
<keyword evidence="4" id="KW-1185">Reference proteome</keyword>
<evidence type="ECO:0000313" key="4">
    <source>
        <dbReference type="Proteomes" id="UP000295293"/>
    </source>
</evidence>
<evidence type="ECO:0000313" key="3">
    <source>
        <dbReference type="EMBL" id="TDR40008.1"/>
    </source>
</evidence>
<organism evidence="3 4">
    <name type="scientific">Tahibacter aquaticus</name>
    <dbReference type="NCBI Taxonomy" id="520092"/>
    <lineage>
        <taxon>Bacteria</taxon>
        <taxon>Pseudomonadati</taxon>
        <taxon>Pseudomonadota</taxon>
        <taxon>Gammaproteobacteria</taxon>
        <taxon>Lysobacterales</taxon>
        <taxon>Rhodanobacteraceae</taxon>
        <taxon>Tahibacter</taxon>
    </lineage>
</organism>
<dbReference type="OrthoDB" id="9779968at2"/>
<feature type="chain" id="PRO_5020378104" evidence="2">
    <location>
        <begin position="40"/>
        <end position="495"/>
    </location>
</feature>